<evidence type="ECO:0000256" key="2">
    <source>
        <dbReference type="ARBA" id="ARBA00022692"/>
    </source>
</evidence>
<keyword evidence="2 5" id="KW-0812">Transmembrane</keyword>
<evidence type="ECO:0000256" key="4">
    <source>
        <dbReference type="ARBA" id="ARBA00023136"/>
    </source>
</evidence>
<proteinExistence type="predicted"/>
<dbReference type="AlphaFoldDB" id="A0A2Z7B1L0"/>
<accession>A0A2Z7B1L0</accession>
<protein>
    <submittedName>
        <fullName evidence="6">Uncharacterized protein</fullName>
    </submittedName>
</protein>
<keyword evidence="3 5" id="KW-1133">Transmembrane helix</keyword>
<dbReference type="Proteomes" id="UP000250235">
    <property type="component" value="Unassembled WGS sequence"/>
</dbReference>
<dbReference type="InterPro" id="IPR050186">
    <property type="entry name" value="TPT_transporter"/>
</dbReference>
<keyword evidence="4 5" id="KW-0472">Membrane</keyword>
<keyword evidence="7" id="KW-1185">Reference proteome</keyword>
<evidence type="ECO:0000313" key="6">
    <source>
        <dbReference type="EMBL" id="KZV27140.1"/>
    </source>
</evidence>
<dbReference type="PANTHER" id="PTHR11132">
    <property type="entry name" value="SOLUTE CARRIER FAMILY 35"/>
    <property type="match status" value="1"/>
</dbReference>
<dbReference type="OrthoDB" id="5547497at2759"/>
<evidence type="ECO:0000313" key="7">
    <source>
        <dbReference type="Proteomes" id="UP000250235"/>
    </source>
</evidence>
<feature type="transmembrane region" description="Helical" evidence="5">
    <location>
        <begin position="95"/>
        <end position="114"/>
    </location>
</feature>
<organism evidence="6 7">
    <name type="scientific">Dorcoceras hygrometricum</name>
    <dbReference type="NCBI Taxonomy" id="472368"/>
    <lineage>
        <taxon>Eukaryota</taxon>
        <taxon>Viridiplantae</taxon>
        <taxon>Streptophyta</taxon>
        <taxon>Embryophyta</taxon>
        <taxon>Tracheophyta</taxon>
        <taxon>Spermatophyta</taxon>
        <taxon>Magnoliopsida</taxon>
        <taxon>eudicotyledons</taxon>
        <taxon>Gunneridae</taxon>
        <taxon>Pentapetalae</taxon>
        <taxon>asterids</taxon>
        <taxon>lamiids</taxon>
        <taxon>Lamiales</taxon>
        <taxon>Gesneriaceae</taxon>
        <taxon>Didymocarpoideae</taxon>
        <taxon>Trichosporeae</taxon>
        <taxon>Loxocarpinae</taxon>
        <taxon>Dorcoceras</taxon>
    </lineage>
</organism>
<evidence type="ECO:0000256" key="3">
    <source>
        <dbReference type="ARBA" id="ARBA00022989"/>
    </source>
</evidence>
<evidence type="ECO:0000256" key="5">
    <source>
        <dbReference type="SAM" id="Phobius"/>
    </source>
</evidence>
<comment type="subcellular location">
    <subcellularLocation>
        <location evidence="1">Membrane</location>
        <topology evidence="1">Multi-pass membrane protein</topology>
    </subcellularLocation>
</comment>
<reference evidence="6 7" key="1">
    <citation type="journal article" date="2015" name="Proc. Natl. Acad. Sci. U.S.A.">
        <title>The resurrection genome of Boea hygrometrica: A blueprint for survival of dehydration.</title>
        <authorList>
            <person name="Xiao L."/>
            <person name="Yang G."/>
            <person name="Zhang L."/>
            <person name="Yang X."/>
            <person name="Zhao S."/>
            <person name="Ji Z."/>
            <person name="Zhou Q."/>
            <person name="Hu M."/>
            <person name="Wang Y."/>
            <person name="Chen M."/>
            <person name="Xu Y."/>
            <person name="Jin H."/>
            <person name="Xiao X."/>
            <person name="Hu G."/>
            <person name="Bao F."/>
            <person name="Hu Y."/>
            <person name="Wan P."/>
            <person name="Li L."/>
            <person name="Deng X."/>
            <person name="Kuang T."/>
            <person name="Xiang C."/>
            <person name="Zhu J.K."/>
            <person name="Oliver M.J."/>
            <person name="He Y."/>
        </authorList>
    </citation>
    <scope>NUCLEOTIDE SEQUENCE [LARGE SCALE GENOMIC DNA]</scope>
    <source>
        <strain evidence="7">cv. XS01</strain>
    </source>
</reference>
<sequence length="221" mass="24219">MAFASGLANTSLKYHSAGFYQMAKTAVTPSIVTAEFILYRKTVVAQIVVSFGVAHYSYRPRIHLFGACIAIAWRIPTSINKLLWSTLQQQENWTALALMWHTTPVTVFFLLALMPCLDPYGVLAFKWDAHKITAILISALLGFLLQCSGALALGIISEEVGMDSRALDIVGSAELGDEILTETVGGGNVTDYCYDEYFDRNIVTTEVVEVSVSEHANNDVS</sequence>
<evidence type="ECO:0000256" key="1">
    <source>
        <dbReference type="ARBA" id="ARBA00004141"/>
    </source>
</evidence>
<dbReference type="GO" id="GO:0016020">
    <property type="term" value="C:membrane"/>
    <property type="evidence" value="ECO:0007669"/>
    <property type="project" value="UniProtKB-SubCell"/>
</dbReference>
<gene>
    <name evidence="6" type="ORF">F511_26883</name>
</gene>
<dbReference type="EMBL" id="KV010662">
    <property type="protein sequence ID" value="KZV27140.1"/>
    <property type="molecule type" value="Genomic_DNA"/>
</dbReference>
<feature type="transmembrane region" description="Helical" evidence="5">
    <location>
        <begin position="134"/>
        <end position="156"/>
    </location>
</feature>
<name>A0A2Z7B1L0_9LAMI</name>